<keyword evidence="6" id="KW-1185">Reference proteome</keyword>
<organism evidence="5 6">
    <name type="scientific">Chimaeribacter coloradensis</name>
    <dbReference type="NCBI Taxonomy" id="2060068"/>
    <lineage>
        <taxon>Bacteria</taxon>
        <taxon>Pseudomonadati</taxon>
        <taxon>Pseudomonadota</taxon>
        <taxon>Gammaproteobacteria</taxon>
        <taxon>Enterobacterales</taxon>
        <taxon>Yersiniaceae</taxon>
        <taxon>Chimaeribacter</taxon>
    </lineage>
</organism>
<gene>
    <name evidence="5" type="ORF">CYR32_09970</name>
</gene>
<reference evidence="5 6" key="1">
    <citation type="submission" date="2017-12" db="EMBL/GenBank/DDBJ databases">
        <title>Characterization of six clinical isolates of Enterochimera gen. nov., a novel genus of the Yersiniaciae family and the three species Enterochimera arupensis sp. nov., Enterochimera coloradensis sp. nov, and Enterochimera californica sp. nov.</title>
        <authorList>
            <person name="Rossi A."/>
            <person name="Fisher M."/>
        </authorList>
    </citation>
    <scope>NUCLEOTIDE SEQUENCE [LARGE SCALE GENOMIC DNA]</scope>
    <source>
        <strain evidence="6">2016-Iso4</strain>
    </source>
</reference>
<dbReference type="InterPro" id="IPR027417">
    <property type="entry name" value="P-loop_NTPase"/>
</dbReference>
<dbReference type="GO" id="GO:0005524">
    <property type="term" value="F:ATP binding"/>
    <property type="evidence" value="ECO:0007669"/>
    <property type="project" value="UniProtKB-KW"/>
</dbReference>
<dbReference type="GO" id="GO:0005886">
    <property type="term" value="C:plasma membrane"/>
    <property type="evidence" value="ECO:0007669"/>
    <property type="project" value="TreeGrafter"/>
</dbReference>
<dbReference type="GO" id="GO:0016887">
    <property type="term" value="F:ATP hydrolysis activity"/>
    <property type="evidence" value="ECO:0007669"/>
    <property type="project" value="InterPro"/>
</dbReference>
<evidence type="ECO:0000313" key="5">
    <source>
        <dbReference type="EMBL" id="PLR35515.1"/>
    </source>
</evidence>
<dbReference type="PANTHER" id="PTHR45772:SF8">
    <property type="entry name" value="HIGH-AFFINITY BRANCHED-CHAIN AMINO ACID TRANSPORT ATP-BINDING PROTEIN"/>
    <property type="match status" value="1"/>
</dbReference>
<sequence>MTATVLLETRKMGVSFGGVHAVKEVDFTLHQGELRCLIGPNGAGKSTFFKMLSGQVRPTRGECRYRNQVISGKRPWDIARLGIGIKTQVPSVFEGLSVRENLWQAAANKLEKAALPAAIDQVLHDIGLQDHQDAVLSELAHGQRQWVELGMILISRPQLVLLDEPAAGMTHQEVRKTAQLIKAINQQSTVVVVEHDMEFISMIAQQVTVFNQGAVLAEGSFREVTQNPLVKEAYLGNLEIKHA</sequence>
<dbReference type="RefSeq" id="WP_101824251.1">
    <property type="nucleotide sequence ID" value="NZ_PJZH01000008.1"/>
</dbReference>
<name>A0A2N5E3V1_9GAMM</name>
<dbReference type="AlphaFoldDB" id="A0A2N5E3V1"/>
<keyword evidence="3 5" id="KW-0067">ATP-binding</keyword>
<dbReference type="SMART" id="SM00382">
    <property type="entry name" value="AAA"/>
    <property type="match status" value="1"/>
</dbReference>
<dbReference type="InterPro" id="IPR003593">
    <property type="entry name" value="AAA+_ATPase"/>
</dbReference>
<dbReference type="SUPFAM" id="SSF52540">
    <property type="entry name" value="P-loop containing nucleoside triphosphate hydrolases"/>
    <property type="match status" value="1"/>
</dbReference>
<dbReference type="InterPro" id="IPR032823">
    <property type="entry name" value="BCA_ABC_TP_C"/>
</dbReference>
<comment type="caution">
    <text evidence="5">The sequence shown here is derived from an EMBL/GenBank/DDBJ whole genome shotgun (WGS) entry which is preliminary data.</text>
</comment>
<dbReference type="InterPro" id="IPR003439">
    <property type="entry name" value="ABC_transporter-like_ATP-bd"/>
</dbReference>
<accession>A0A2N5E3V1</accession>
<dbReference type="Gene3D" id="3.40.50.300">
    <property type="entry name" value="P-loop containing nucleotide triphosphate hydrolases"/>
    <property type="match status" value="1"/>
</dbReference>
<dbReference type="InterPro" id="IPR051120">
    <property type="entry name" value="ABC_AA/LPS_Transport"/>
</dbReference>
<proteinExistence type="predicted"/>
<dbReference type="OrthoDB" id="9780942at2"/>
<dbReference type="PROSITE" id="PS50893">
    <property type="entry name" value="ABC_TRANSPORTER_2"/>
    <property type="match status" value="1"/>
</dbReference>
<dbReference type="Pfam" id="PF00005">
    <property type="entry name" value="ABC_tran"/>
    <property type="match status" value="1"/>
</dbReference>
<dbReference type="PANTHER" id="PTHR45772">
    <property type="entry name" value="CONSERVED COMPONENT OF ABC TRANSPORTER FOR NATURAL AMINO ACIDS-RELATED"/>
    <property type="match status" value="1"/>
</dbReference>
<feature type="domain" description="ABC transporter" evidence="4">
    <location>
        <begin position="7"/>
        <end position="237"/>
    </location>
</feature>
<evidence type="ECO:0000256" key="3">
    <source>
        <dbReference type="ARBA" id="ARBA00022840"/>
    </source>
</evidence>
<evidence type="ECO:0000256" key="2">
    <source>
        <dbReference type="ARBA" id="ARBA00022741"/>
    </source>
</evidence>
<protein>
    <submittedName>
        <fullName evidence="5">ABC transporter ATP-binding protein</fullName>
    </submittedName>
</protein>
<dbReference type="Proteomes" id="UP000234503">
    <property type="component" value="Unassembled WGS sequence"/>
</dbReference>
<evidence type="ECO:0000256" key="1">
    <source>
        <dbReference type="ARBA" id="ARBA00022448"/>
    </source>
</evidence>
<keyword evidence="1" id="KW-0813">Transport</keyword>
<keyword evidence="2" id="KW-0547">Nucleotide-binding</keyword>
<evidence type="ECO:0000259" key="4">
    <source>
        <dbReference type="PROSITE" id="PS50893"/>
    </source>
</evidence>
<evidence type="ECO:0000313" key="6">
    <source>
        <dbReference type="Proteomes" id="UP000234503"/>
    </source>
</evidence>
<dbReference type="CDD" id="cd03219">
    <property type="entry name" value="ABC_Mj1267_LivG_branched"/>
    <property type="match status" value="1"/>
</dbReference>
<dbReference type="EMBL" id="PJZH01000008">
    <property type="protein sequence ID" value="PLR35515.1"/>
    <property type="molecule type" value="Genomic_DNA"/>
</dbReference>
<dbReference type="Pfam" id="PF12399">
    <property type="entry name" value="BCA_ABC_TP_C"/>
    <property type="match status" value="1"/>
</dbReference>